<comment type="subcellular location">
    <subcellularLocation>
        <location evidence="1">Secreted</location>
    </subcellularLocation>
</comment>
<dbReference type="Proteomes" id="UP001152795">
    <property type="component" value="Unassembled WGS sequence"/>
</dbReference>
<dbReference type="GO" id="GO:0015889">
    <property type="term" value="P:cobalamin transport"/>
    <property type="evidence" value="ECO:0007669"/>
    <property type="project" value="InterPro"/>
</dbReference>
<dbReference type="Pfam" id="PF01122">
    <property type="entry name" value="Cobalamin_bind"/>
    <property type="match status" value="1"/>
</dbReference>
<name>A0A6S7J0Q1_PARCT</name>
<evidence type="ECO:0000256" key="1">
    <source>
        <dbReference type="ARBA" id="ARBA00004613"/>
    </source>
</evidence>
<dbReference type="GO" id="GO:0031419">
    <property type="term" value="F:cobalamin binding"/>
    <property type="evidence" value="ECO:0007669"/>
    <property type="project" value="InterPro"/>
</dbReference>
<accession>A0A6S7J0Q1</accession>
<dbReference type="PANTHER" id="PTHR10559:SF18">
    <property type="entry name" value="TRANSCOBALAMIN II"/>
    <property type="match status" value="1"/>
</dbReference>
<comment type="caution">
    <text evidence="4">The sequence shown here is derived from an EMBL/GenBank/DDBJ whole genome shotgun (WGS) entry which is preliminary data.</text>
</comment>
<evidence type="ECO:0000313" key="5">
    <source>
        <dbReference type="Proteomes" id="UP001152795"/>
    </source>
</evidence>
<dbReference type="GO" id="GO:0005576">
    <property type="term" value="C:extracellular region"/>
    <property type="evidence" value="ECO:0007669"/>
    <property type="project" value="UniProtKB-SubCell"/>
</dbReference>
<evidence type="ECO:0000256" key="3">
    <source>
        <dbReference type="ARBA" id="ARBA00022729"/>
    </source>
</evidence>
<evidence type="ECO:0000313" key="4">
    <source>
        <dbReference type="EMBL" id="CAB4011161.1"/>
    </source>
</evidence>
<dbReference type="PANTHER" id="PTHR10559">
    <property type="entry name" value="TRANSCOBALAMIN-1/GASTRIC INTRINSIC FACTOR"/>
    <property type="match status" value="1"/>
</dbReference>
<proteinExistence type="predicted"/>
<dbReference type="InterPro" id="IPR051588">
    <property type="entry name" value="Cobalamin_Transport"/>
</dbReference>
<dbReference type="OrthoDB" id="8193431at2759"/>
<keyword evidence="2" id="KW-0964">Secreted</keyword>
<dbReference type="AlphaFoldDB" id="A0A6S7J0Q1"/>
<sequence>MNAKVFFTVFFISLSGKAHPFCGLNSSEGFHADLTRAVVRSSDWMKQFYKDNTTTKLRPYRAGSMFATLRIAGHYPRTLLTDFKDSEGNSINKTLKNKLNTVQNLSSIPTPQLGLIIQGVISICKDPKDFHGYNLIKPLLAGFLKFKTYSSFNNYFGYSLAVIALCNAGNKVPDFVIEELVEEANRNVSTYHSVDTNALISTALSCVSTSNRSLQRKVERAVGKFVQTLISKQKTTTGAFGNNQYSTALAVEALQAARIRTDS</sequence>
<gene>
    <name evidence="4" type="ORF">PACLA_8A003129</name>
</gene>
<evidence type="ECO:0000256" key="2">
    <source>
        <dbReference type="ARBA" id="ARBA00022525"/>
    </source>
</evidence>
<organism evidence="4 5">
    <name type="scientific">Paramuricea clavata</name>
    <name type="common">Red gorgonian</name>
    <name type="synonym">Violescent sea-whip</name>
    <dbReference type="NCBI Taxonomy" id="317549"/>
    <lineage>
        <taxon>Eukaryota</taxon>
        <taxon>Metazoa</taxon>
        <taxon>Cnidaria</taxon>
        <taxon>Anthozoa</taxon>
        <taxon>Octocorallia</taxon>
        <taxon>Malacalcyonacea</taxon>
        <taxon>Plexauridae</taxon>
        <taxon>Paramuricea</taxon>
    </lineage>
</organism>
<dbReference type="InterPro" id="IPR002157">
    <property type="entry name" value="Cbl-bd_prot"/>
</dbReference>
<dbReference type="EMBL" id="CACRXK020007050">
    <property type="protein sequence ID" value="CAB4011161.1"/>
    <property type="molecule type" value="Genomic_DNA"/>
</dbReference>
<dbReference type="Gene3D" id="1.50.10.20">
    <property type="match status" value="1"/>
</dbReference>
<keyword evidence="5" id="KW-1185">Reference proteome</keyword>
<protein>
    <submittedName>
        <fullName evidence="4">Gastric intrinsic factor-like</fullName>
    </submittedName>
</protein>
<reference evidence="4" key="1">
    <citation type="submission" date="2020-04" db="EMBL/GenBank/DDBJ databases">
        <authorList>
            <person name="Alioto T."/>
            <person name="Alioto T."/>
            <person name="Gomez Garrido J."/>
        </authorList>
    </citation>
    <scope>NUCLEOTIDE SEQUENCE</scope>
    <source>
        <strain evidence="4">A484AB</strain>
    </source>
</reference>
<keyword evidence="3" id="KW-0732">Signal</keyword>